<dbReference type="RefSeq" id="WP_090633595.1">
    <property type="nucleotide sequence ID" value="NZ_CVRB01000002.1"/>
</dbReference>
<evidence type="ECO:0000256" key="4">
    <source>
        <dbReference type="ARBA" id="ARBA00022989"/>
    </source>
</evidence>
<protein>
    <submittedName>
        <fullName evidence="7">Integral membrane protein TerC</fullName>
    </submittedName>
</protein>
<keyword evidence="4 6" id="KW-1133">Transmembrane helix</keyword>
<evidence type="ECO:0000313" key="8">
    <source>
        <dbReference type="Proteomes" id="UP000199087"/>
    </source>
</evidence>
<dbReference type="EMBL" id="CVRB01000002">
    <property type="protein sequence ID" value="CRK81957.1"/>
    <property type="molecule type" value="Genomic_DNA"/>
</dbReference>
<dbReference type="AlphaFoldDB" id="A0A0U1NVA4"/>
<feature type="transmembrane region" description="Helical" evidence="6">
    <location>
        <begin position="156"/>
        <end position="176"/>
    </location>
</feature>
<feature type="transmembrane region" description="Helical" evidence="6">
    <location>
        <begin position="39"/>
        <end position="59"/>
    </location>
</feature>
<name>A0A0U1NVA4_9BACI</name>
<dbReference type="Pfam" id="PF03741">
    <property type="entry name" value="TerC"/>
    <property type="match status" value="1"/>
</dbReference>
<keyword evidence="3 6" id="KW-0812">Transmembrane</keyword>
<dbReference type="NCBIfam" id="TIGR03717">
    <property type="entry name" value="R_switched_YjbE"/>
    <property type="match status" value="1"/>
</dbReference>
<accession>A0A0U1NVA4</accession>
<comment type="subcellular location">
    <subcellularLocation>
        <location evidence="1">Membrane</location>
        <topology evidence="1">Multi-pass membrane protein</topology>
    </subcellularLocation>
</comment>
<dbReference type="OrthoDB" id="5295733at2"/>
<organism evidence="7 8">
    <name type="scientific">Neobacillus massiliamazoniensis</name>
    <dbReference type="NCBI Taxonomy" id="1499688"/>
    <lineage>
        <taxon>Bacteria</taxon>
        <taxon>Bacillati</taxon>
        <taxon>Bacillota</taxon>
        <taxon>Bacilli</taxon>
        <taxon>Bacillales</taxon>
        <taxon>Bacillaceae</taxon>
        <taxon>Neobacillus</taxon>
    </lineage>
</organism>
<keyword evidence="8" id="KW-1185">Reference proteome</keyword>
<evidence type="ECO:0000256" key="3">
    <source>
        <dbReference type="ARBA" id="ARBA00022692"/>
    </source>
</evidence>
<feature type="transmembrane region" description="Helical" evidence="6">
    <location>
        <begin position="131"/>
        <end position="149"/>
    </location>
</feature>
<keyword evidence="5 6" id="KW-0472">Membrane</keyword>
<dbReference type="Proteomes" id="UP000199087">
    <property type="component" value="Unassembled WGS sequence"/>
</dbReference>
<evidence type="ECO:0000256" key="1">
    <source>
        <dbReference type="ARBA" id="ARBA00004141"/>
    </source>
</evidence>
<sequence length="221" mass="24026">MNLMQILSLVGIDILLSGDNAVVIALAASSVPKHLQGRAIFGGMLGAIVLRILAAAVLIKFLQYSFVQAIGGLILLRIAYHLIVQKDEEQQDAPVSKRIWSAIRIIAIADFTMSIDNVIALSSVARGILPIFMGIIVSIPIIIIGSRFFMMLMEKFPVIIYVGSGFLAFAAGKMIIEDKGLTFLTNQISDSYNFVIPLVLAIVLLAGGFVKNYIKEVKIFT</sequence>
<dbReference type="InterPro" id="IPR022301">
    <property type="entry name" value="Integral_membrane_YjbE"/>
</dbReference>
<dbReference type="PANTHER" id="PTHR30238">
    <property type="entry name" value="MEMBRANE BOUND PREDICTED REDOX MODULATOR"/>
    <property type="match status" value="1"/>
</dbReference>
<gene>
    <name evidence="7" type="ORF">BN000_01876</name>
</gene>
<evidence type="ECO:0000256" key="2">
    <source>
        <dbReference type="ARBA" id="ARBA00007511"/>
    </source>
</evidence>
<evidence type="ECO:0000256" key="5">
    <source>
        <dbReference type="ARBA" id="ARBA00023136"/>
    </source>
</evidence>
<feature type="transmembrane region" description="Helical" evidence="6">
    <location>
        <begin position="6"/>
        <end position="27"/>
    </location>
</feature>
<proteinExistence type="inferred from homology"/>
<dbReference type="STRING" id="1499688.BN000_01876"/>
<dbReference type="PANTHER" id="PTHR30238:SF4">
    <property type="entry name" value="SLL1022 PROTEIN"/>
    <property type="match status" value="1"/>
</dbReference>
<feature type="transmembrane region" description="Helical" evidence="6">
    <location>
        <begin position="65"/>
        <end position="84"/>
    </location>
</feature>
<dbReference type="GO" id="GO:0016020">
    <property type="term" value="C:membrane"/>
    <property type="evidence" value="ECO:0007669"/>
    <property type="project" value="UniProtKB-SubCell"/>
</dbReference>
<dbReference type="InterPro" id="IPR005496">
    <property type="entry name" value="Integral_membrane_TerC"/>
</dbReference>
<feature type="transmembrane region" description="Helical" evidence="6">
    <location>
        <begin position="191"/>
        <end position="210"/>
    </location>
</feature>
<evidence type="ECO:0000313" key="7">
    <source>
        <dbReference type="EMBL" id="CRK81957.1"/>
    </source>
</evidence>
<comment type="similarity">
    <text evidence="2">Belongs to the TerC family.</text>
</comment>
<evidence type="ECO:0000256" key="6">
    <source>
        <dbReference type="SAM" id="Phobius"/>
    </source>
</evidence>
<reference evidence="8" key="1">
    <citation type="submission" date="2015-05" db="EMBL/GenBank/DDBJ databases">
        <authorList>
            <person name="Urmite Genomes"/>
        </authorList>
    </citation>
    <scope>NUCLEOTIDE SEQUENCE [LARGE SCALE GENOMIC DNA]</scope>
    <source>
        <strain evidence="8">LF1</strain>
    </source>
</reference>